<evidence type="ECO:0000313" key="4">
    <source>
        <dbReference type="Proteomes" id="UP001275315"/>
    </source>
</evidence>
<feature type="domain" description="4'-phosphopantetheinyl transferase" evidence="2">
    <location>
        <begin position="34"/>
        <end position="123"/>
    </location>
</feature>
<dbReference type="Pfam" id="PF01648">
    <property type="entry name" value="ACPS"/>
    <property type="match status" value="1"/>
</dbReference>
<dbReference type="RefSeq" id="WP_320380725.1">
    <property type="nucleotide sequence ID" value="NZ_JAWDIQ010000003.1"/>
</dbReference>
<dbReference type="InterPro" id="IPR008278">
    <property type="entry name" value="4-PPantetheinyl_Trfase_dom"/>
</dbReference>
<dbReference type="Proteomes" id="UP001275315">
    <property type="component" value="Unassembled WGS sequence"/>
</dbReference>
<dbReference type="InterPro" id="IPR037143">
    <property type="entry name" value="4-PPantetheinyl_Trfase_dom_sf"/>
</dbReference>
<comment type="caution">
    <text evidence="3">The sequence shown here is derived from an EMBL/GenBank/DDBJ whole genome shotgun (WGS) entry which is preliminary data.</text>
</comment>
<evidence type="ECO:0000259" key="2">
    <source>
        <dbReference type="Pfam" id="PF01648"/>
    </source>
</evidence>
<sequence length="160" mass="18650">MQPIVKADEVNNIHVSITHNQDFGVAIAFPEEHPMGIDIEDVNDKNLFPLKEQMTKAEWNVYRKLNLSEIQYATMLWTAKEALSKVFKTGLMTPFFIYEIANIRQTEWSTYISNFVNFPQYKAISYLHQRSVLTIVCPKNTEINPKNESLLHDWISEREG</sequence>
<dbReference type="EMBL" id="JAWDIQ010000003">
    <property type="protein sequence ID" value="MDY0409868.1"/>
    <property type="molecule type" value="Genomic_DNA"/>
</dbReference>
<protein>
    <submittedName>
        <fullName evidence="3">4'-phosphopantetheinyl transferase superfamily protein</fullName>
    </submittedName>
</protein>
<gene>
    <name evidence="3" type="ORF">RWD45_16410</name>
</gene>
<dbReference type="GO" id="GO:0016740">
    <property type="term" value="F:transferase activity"/>
    <property type="evidence" value="ECO:0007669"/>
    <property type="project" value="UniProtKB-KW"/>
</dbReference>
<keyword evidence="4" id="KW-1185">Reference proteome</keyword>
<accession>A0ABU5CWV0</accession>
<evidence type="ECO:0000256" key="1">
    <source>
        <dbReference type="ARBA" id="ARBA00022679"/>
    </source>
</evidence>
<keyword evidence="1 3" id="KW-0808">Transferase</keyword>
<proteinExistence type="predicted"/>
<name>A0ABU5CWV0_9BACI</name>
<dbReference type="Gene3D" id="3.90.470.20">
    <property type="entry name" value="4'-phosphopantetheinyl transferase domain"/>
    <property type="match status" value="1"/>
</dbReference>
<reference evidence="3 4" key="1">
    <citation type="submission" date="2023-10" db="EMBL/GenBank/DDBJ databases">
        <title>Virgibacillus soli CC-YMP-6 genome.</title>
        <authorList>
            <person name="Miliotis G."/>
            <person name="Sengupta P."/>
            <person name="Hameed A."/>
            <person name="Chuvochina M."/>
            <person name="Mcdonagh F."/>
            <person name="Simpson A.C."/>
            <person name="Singh N.K."/>
            <person name="Rekha P.D."/>
            <person name="Raman K."/>
            <person name="Hugenholtz P."/>
            <person name="Venkateswaran K."/>
        </authorList>
    </citation>
    <scope>NUCLEOTIDE SEQUENCE [LARGE SCALE GENOMIC DNA]</scope>
    <source>
        <strain evidence="3 4">CC-YMP-6</strain>
    </source>
</reference>
<dbReference type="SUPFAM" id="SSF56214">
    <property type="entry name" value="4'-phosphopantetheinyl transferase"/>
    <property type="match status" value="1"/>
</dbReference>
<organism evidence="3 4">
    <name type="scientific">Paracerasibacillus soli</name>
    <dbReference type="NCBI Taxonomy" id="480284"/>
    <lineage>
        <taxon>Bacteria</taxon>
        <taxon>Bacillati</taxon>
        <taxon>Bacillota</taxon>
        <taxon>Bacilli</taxon>
        <taxon>Bacillales</taxon>
        <taxon>Bacillaceae</taxon>
        <taxon>Paracerasibacillus</taxon>
    </lineage>
</organism>
<evidence type="ECO:0000313" key="3">
    <source>
        <dbReference type="EMBL" id="MDY0409868.1"/>
    </source>
</evidence>